<dbReference type="RefSeq" id="WP_387255180.1">
    <property type="nucleotide sequence ID" value="NZ_JBIALX010000019.1"/>
</dbReference>
<sequence length="49" mass="4951">MIGQDESGAGGPPLLDAPAFGKYLSPEQLENAAGKIAEGLRVLLRGGQG</sequence>
<dbReference type="InterPro" id="IPR045954">
    <property type="entry name" value="DUF6374"/>
</dbReference>
<dbReference type="EMBL" id="JBIALX010000019">
    <property type="protein sequence ID" value="MFF0457845.1"/>
    <property type="molecule type" value="Genomic_DNA"/>
</dbReference>
<evidence type="ECO:0000313" key="2">
    <source>
        <dbReference type="Proteomes" id="UP001601521"/>
    </source>
</evidence>
<protein>
    <submittedName>
        <fullName evidence="1">DUF6374 family protein</fullName>
    </submittedName>
</protein>
<name>A0ABW6NRT2_9NOCA</name>
<dbReference type="Proteomes" id="UP001601521">
    <property type="component" value="Unassembled WGS sequence"/>
</dbReference>
<accession>A0ABW6NRT2</accession>
<keyword evidence="2" id="KW-1185">Reference proteome</keyword>
<proteinExistence type="predicted"/>
<evidence type="ECO:0000313" key="1">
    <source>
        <dbReference type="EMBL" id="MFF0457845.1"/>
    </source>
</evidence>
<dbReference type="Pfam" id="PF19901">
    <property type="entry name" value="DUF6374"/>
    <property type="match status" value="1"/>
</dbReference>
<reference evidence="1 2" key="1">
    <citation type="submission" date="2024-10" db="EMBL/GenBank/DDBJ databases">
        <title>The Natural Products Discovery Center: Release of the First 8490 Sequenced Strains for Exploring Actinobacteria Biosynthetic Diversity.</title>
        <authorList>
            <person name="Kalkreuter E."/>
            <person name="Kautsar S.A."/>
            <person name="Yang D."/>
            <person name="Bader C.D."/>
            <person name="Teijaro C.N."/>
            <person name="Fluegel L."/>
            <person name="Davis C.M."/>
            <person name="Simpson J.R."/>
            <person name="Lauterbach L."/>
            <person name="Steele A.D."/>
            <person name="Gui C."/>
            <person name="Meng S."/>
            <person name="Li G."/>
            <person name="Viehrig K."/>
            <person name="Ye F."/>
            <person name="Su P."/>
            <person name="Kiefer A.F."/>
            <person name="Nichols A."/>
            <person name="Cepeda A.J."/>
            <person name="Yan W."/>
            <person name="Fan B."/>
            <person name="Jiang Y."/>
            <person name="Adhikari A."/>
            <person name="Zheng C.-J."/>
            <person name="Schuster L."/>
            <person name="Cowan T.M."/>
            <person name="Smanski M.J."/>
            <person name="Chevrette M.G."/>
            <person name="De Carvalho L.P.S."/>
            <person name="Shen B."/>
        </authorList>
    </citation>
    <scope>NUCLEOTIDE SEQUENCE [LARGE SCALE GENOMIC DNA]</scope>
    <source>
        <strain evidence="1 2">NPDC004550</strain>
    </source>
</reference>
<organism evidence="1 2">
    <name type="scientific">Nocardia africana</name>
    <dbReference type="NCBI Taxonomy" id="134964"/>
    <lineage>
        <taxon>Bacteria</taxon>
        <taxon>Bacillati</taxon>
        <taxon>Actinomycetota</taxon>
        <taxon>Actinomycetes</taxon>
        <taxon>Mycobacteriales</taxon>
        <taxon>Nocardiaceae</taxon>
        <taxon>Nocardia</taxon>
    </lineage>
</organism>
<comment type="caution">
    <text evidence="1">The sequence shown here is derived from an EMBL/GenBank/DDBJ whole genome shotgun (WGS) entry which is preliminary data.</text>
</comment>
<gene>
    <name evidence="1" type="ORF">ACFYTH_31180</name>
</gene>